<sequence>MSTTVDPLRLAALSVESAFLDASVSIRQVSPNRICVLLLGLVAGTDSRYLCEDGDREEVVAEYLCEAIFAMLLWLTMDFMDLGVLQDDLTPRNIIIRPPARPGPFPPDERCLVWLETDADDVRAVMVNFERIHVEYPSNPEVVSWFWRLFSYAVIEDQGTVSFQASGFSRTSSANTISAPGSIKRNTESSPCASAIDYASQHGRHHRCPSHHP</sequence>
<feature type="region of interest" description="Disordered" evidence="1">
    <location>
        <begin position="171"/>
        <end position="190"/>
    </location>
</feature>
<gene>
    <name evidence="2" type="ORF">ARMOST_12062</name>
</gene>
<dbReference type="OrthoDB" id="3025100at2759"/>
<accession>A0A284RIY3</accession>
<keyword evidence="3" id="KW-1185">Reference proteome</keyword>
<protein>
    <submittedName>
        <fullName evidence="2">Uncharacterized protein</fullName>
    </submittedName>
</protein>
<name>A0A284RIY3_ARMOS</name>
<dbReference type="EMBL" id="FUEG01000009">
    <property type="protein sequence ID" value="SJL08693.1"/>
    <property type="molecule type" value="Genomic_DNA"/>
</dbReference>
<evidence type="ECO:0000256" key="1">
    <source>
        <dbReference type="SAM" id="MobiDB-lite"/>
    </source>
</evidence>
<reference evidence="3" key="1">
    <citation type="journal article" date="2017" name="Nat. Ecol. Evol.">
        <title>Genome expansion and lineage-specific genetic innovations in the forest pathogenic fungi Armillaria.</title>
        <authorList>
            <person name="Sipos G."/>
            <person name="Prasanna A.N."/>
            <person name="Walter M.C."/>
            <person name="O'Connor E."/>
            <person name="Balint B."/>
            <person name="Krizsan K."/>
            <person name="Kiss B."/>
            <person name="Hess J."/>
            <person name="Varga T."/>
            <person name="Slot J."/>
            <person name="Riley R."/>
            <person name="Boka B."/>
            <person name="Rigling D."/>
            <person name="Barry K."/>
            <person name="Lee J."/>
            <person name="Mihaltcheva S."/>
            <person name="LaButti K."/>
            <person name="Lipzen A."/>
            <person name="Waldron R."/>
            <person name="Moloney N.M."/>
            <person name="Sperisen C."/>
            <person name="Kredics L."/>
            <person name="Vagvoelgyi C."/>
            <person name="Patrignani A."/>
            <person name="Fitzpatrick D."/>
            <person name="Nagy I."/>
            <person name="Doyle S."/>
            <person name="Anderson J.B."/>
            <person name="Grigoriev I.V."/>
            <person name="Gueldener U."/>
            <person name="Muensterkoetter M."/>
            <person name="Nagy L.G."/>
        </authorList>
    </citation>
    <scope>NUCLEOTIDE SEQUENCE [LARGE SCALE GENOMIC DNA]</scope>
    <source>
        <strain evidence="3">C18/9</strain>
    </source>
</reference>
<dbReference type="AlphaFoldDB" id="A0A284RIY3"/>
<proteinExistence type="predicted"/>
<organism evidence="2 3">
    <name type="scientific">Armillaria ostoyae</name>
    <name type="common">Armillaria root rot fungus</name>
    <dbReference type="NCBI Taxonomy" id="47428"/>
    <lineage>
        <taxon>Eukaryota</taxon>
        <taxon>Fungi</taxon>
        <taxon>Dikarya</taxon>
        <taxon>Basidiomycota</taxon>
        <taxon>Agaricomycotina</taxon>
        <taxon>Agaricomycetes</taxon>
        <taxon>Agaricomycetidae</taxon>
        <taxon>Agaricales</taxon>
        <taxon>Marasmiineae</taxon>
        <taxon>Physalacriaceae</taxon>
        <taxon>Armillaria</taxon>
    </lineage>
</organism>
<evidence type="ECO:0000313" key="3">
    <source>
        <dbReference type="Proteomes" id="UP000219338"/>
    </source>
</evidence>
<evidence type="ECO:0000313" key="2">
    <source>
        <dbReference type="EMBL" id="SJL08693.1"/>
    </source>
</evidence>
<dbReference type="Proteomes" id="UP000219338">
    <property type="component" value="Unassembled WGS sequence"/>
</dbReference>